<dbReference type="PROSITE" id="PS51296">
    <property type="entry name" value="RIESKE"/>
    <property type="match status" value="1"/>
</dbReference>
<reference evidence="6 7" key="1">
    <citation type="submission" date="2023-07" db="EMBL/GenBank/DDBJ databases">
        <title>Genomic Encyclopedia of Type Strains, Phase IV (KMG-IV): sequencing the most valuable type-strain genomes for metagenomic binning, comparative biology and taxonomic classification.</title>
        <authorList>
            <person name="Goeker M."/>
        </authorList>
    </citation>
    <scope>NUCLEOTIDE SEQUENCE [LARGE SCALE GENOMIC DNA]</scope>
    <source>
        <strain evidence="6 7">DSM 18695</strain>
    </source>
</reference>
<name>A0ABU0IU03_9CAUL</name>
<proteinExistence type="predicted"/>
<sequence length="101" mass="10874">MDELPEGAAKGFRFRQGDAMFAGFVIHKAGQVLGYEDSCPHAGWPLGMFDAYFTREGDYILCRGHGALFRPLDGHCVSGPCAGDNLTAWPVEVVAGRLVTA</sequence>
<dbReference type="RefSeq" id="WP_307350858.1">
    <property type="nucleotide sequence ID" value="NZ_JAUSVS010000007.1"/>
</dbReference>
<keyword evidence="3" id="KW-0408">Iron</keyword>
<evidence type="ECO:0000259" key="5">
    <source>
        <dbReference type="PROSITE" id="PS51296"/>
    </source>
</evidence>
<dbReference type="Gene3D" id="2.102.10.10">
    <property type="entry name" value="Rieske [2Fe-2S] iron-sulphur domain"/>
    <property type="match status" value="1"/>
</dbReference>
<dbReference type="CDD" id="cd03467">
    <property type="entry name" value="Rieske"/>
    <property type="match status" value="1"/>
</dbReference>
<dbReference type="SUPFAM" id="SSF50022">
    <property type="entry name" value="ISP domain"/>
    <property type="match status" value="1"/>
</dbReference>
<keyword evidence="7" id="KW-1185">Reference proteome</keyword>
<dbReference type="InterPro" id="IPR017941">
    <property type="entry name" value="Rieske_2Fe-2S"/>
</dbReference>
<evidence type="ECO:0000256" key="1">
    <source>
        <dbReference type="ARBA" id="ARBA00022714"/>
    </source>
</evidence>
<evidence type="ECO:0000256" key="4">
    <source>
        <dbReference type="ARBA" id="ARBA00023014"/>
    </source>
</evidence>
<keyword evidence="1" id="KW-0001">2Fe-2S</keyword>
<comment type="caution">
    <text evidence="6">The sequence shown here is derived from an EMBL/GenBank/DDBJ whole genome shotgun (WGS) entry which is preliminary data.</text>
</comment>
<evidence type="ECO:0000256" key="2">
    <source>
        <dbReference type="ARBA" id="ARBA00022723"/>
    </source>
</evidence>
<dbReference type="PANTHER" id="PTHR40261">
    <property type="match status" value="1"/>
</dbReference>
<feature type="domain" description="Rieske" evidence="5">
    <location>
        <begin position="1"/>
        <end position="100"/>
    </location>
</feature>
<keyword evidence="2" id="KW-0479">Metal-binding</keyword>
<evidence type="ECO:0000256" key="3">
    <source>
        <dbReference type="ARBA" id="ARBA00023004"/>
    </source>
</evidence>
<evidence type="ECO:0000313" key="7">
    <source>
        <dbReference type="Proteomes" id="UP001228905"/>
    </source>
</evidence>
<gene>
    <name evidence="6" type="ORF">QO010_003275</name>
</gene>
<evidence type="ECO:0000313" key="6">
    <source>
        <dbReference type="EMBL" id="MDQ0465486.1"/>
    </source>
</evidence>
<dbReference type="PANTHER" id="PTHR40261:SF1">
    <property type="entry name" value="RIESKE DOMAIN-CONTAINING PROTEIN"/>
    <property type="match status" value="1"/>
</dbReference>
<accession>A0ABU0IU03</accession>
<organism evidence="6 7">
    <name type="scientific">Caulobacter ginsengisoli</name>
    <dbReference type="NCBI Taxonomy" id="400775"/>
    <lineage>
        <taxon>Bacteria</taxon>
        <taxon>Pseudomonadati</taxon>
        <taxon>Pseudomonadota</taxon>
        <taxon>Alphaproteobacteria</taxon>
        <taxon>Caulobacterales</taxon>
        <taxon>Caulobacteraceae</taxon>
        <taxon>Caulobacter</taxon>
    </lineage>
</organism>
<dbReference type="InterPro" id="IPR036922">
    <property type="entry name" value="Rieske_2Fe-2S_sf"/>
</dbReference>
<dbReference type="Proteomes" id="UP001228905">
    <property type="component" value="Unassembled WGS sequence"/>
</dbReference>
<protein>
    <submittedName>
        <fullName evidence="6">Nitrite reductase/ring-hydroxylating ferredoxin subunit</fullName>
    </submittedName>
</protein>
<dbReference type="Pfam" id="PF00355">
    <property type="entry name" value="Rieske"/>
    <property type="match status" value="1"/>
</dbReference>
<dbReference type="EMBL" id="JAUSVS010000007">
    <property type="protein sequence ID" value="MDQ0465486.1"/>
    <property type="molecule type" value="Genomic_DNA"/>
</dbReference>
<keyword evidence="4" id="KW-0411">Iron-sulfur</keyword>